<evidence type="ECO:0000313" key="3">
    <source>
        <dbReference type="Proteomes" id="UP000460157"/>
    </source>
</evidence>
<keyword evidence="3" id="KW-1185">Reference proteome</keyword>
<dbReference type="AlphaFoldDB" id="A0A7K1UJD9"/>
<name>A0A7K1UJD9_9MICC</name>
<dbReference type="RefSeq" id="WP_157323663.1">
    <property type="nucleotide sequence ID" value="NZ_BMFX01000017.1"/>
</dbReference>
<proteinExistence type="predicted"/>
<protein>
    <submittedName>
        <fullName evidence="2">Uncharacterized protein</fullName>
    </submittedName>
</protein>
<organism evidence="2 3">
    <name type="scientific">Nesterenkonia alkaliphila</name>
    <dbReference type="NCBI Taxonomy" id="1463631"/>
    <lineage>
        <taxon>Bacteria</taxon>
        <taxon>Bacillati</taxon>
        <taxon>Actinomycetota</taxon>
        <taxon>Actinomycetes</taxon>
        <taxon>Micrococcales</taxon>
        <taxon>Micrococcaceae</taxon>
        <taxon>Nesterenkonia</taxon>
    </lineage>
</organism>
<reference evidence="2 3" key="1">
    <citation type="submission" date="2019-12" db="EMBL/GenBank/DDBJ databases">
        <title>Nesterenkonia muleiensis sp. nov., a novel actinobacterium isolated from sap of Populus euphratica.</title>
        <authorList>
            <person name="Wang R."/>
        </authorList>
    </citation>
    <scope>NUCLEOTIDE SEQUENCE [LARGE SCALE GENOMIC DNA]</scope>
    <source>
        <strain evidence="2 3">F10</strain>
    </source>
</reference>
<evidence type="ECO:0000256" key="1">
    <source>
        <dbReference type="SAM" id="MobiDB-lite"/>
    </source>
</evidence>
<gene>
    <name evidence="2" type="ORF">GNZ21_09510</name>
</gene>
<comment type="caution">
    <text evidence="2">The sequence shown here is derived from an EMBL/GenBank/DDBJ whole genome shotgun (WGS) entry which is preliminary data.</text>
</comment>
<sequence length="348" mass="36852">MSEAISAETILGSFSHGATASAGIQSIWEDAADAAPGEIQTEMELVRDTWNGTLFDEVDSGNLLTAAAEAFGVAEDSYLAHIAVGEYTETHCDAVSGNPTAAQEEPEEAEEETAAEAAEEPGPTEEEPGTEPESEEAEPQEQDVDVLYAGDWQTFGPFLQDPYTATGGTVVRLPGEAAVEIVIADLLPGEDVLNTVFSYGYEAGEDPYLVAVVEIRTPASGLNPAGEHHEALVIDIAEGEPELLSRSELPELDVMVEELSPVSGGVVVLSGEQFTDEGNMAYQTVGIDVHTGELVWETADQLIHHDGDRAGVRVPDSTGDTHCTQEHRVIEIATGDTLSTVVFPELSG</sequence>
<feature type="region of interest" description="Disordered" evidence="1">
    <location>
        <begin position="93"/>
        <end position="141"/>
    </location>
</feature>
<evidence type="ECO:0000313" key="2">
    <source>
        <dbReference type="EMBL" id="MVT26590.1"/>
    </source>
</evidence>
<feature type="compositionally biased region" description="Acidic residues" evidence="1">
    <location>
        <begin position="104"/>
        <end position="141"/>
    </location>
</feature>
<dbReference type="EMBL" id="WRPM01000069">
    <property type="protein sequence ID" value="MVT26590.1"/>
    <property type="molecule type" value="Genomic_DNA"/>
</dbReference>
<accession>A0A7K1UJD9</accession>
<dbReference type="Proteomes" id="UP000460157">
    <property type="component" value="Unassembled WGS sequence"/>
</dbReference>